<keyword evidence="4" id="KW-0378">Hydrolase</keyword>
<dbReference type="Pfam" id="PF04851">
    <property type="entry name" value="ResIII"/>
    <property type="match status" value="1"/>
</dbReference>
<dbReference type="InterPro" id="IPR007409">
    <property type="entry name" value="Restrct_endonuc_type1_HsdR_N"/>
</dbReference>
<dbReference type="InterPro" id="IPR014001">
    <property type="entry name" value="Helicase_ATP-bd"/>
</dbReference>
<protein>
    <submittedName>
        <fullName evidence="4">DEAD/DEAH box helicase family protein</fullName>
    </submittedName>
</protein>
<dbReference type="Pfam" id="PF08463">
    <property type="entry name" value="EcoEI_R_C"/>
    <property type="match status" value="1"/>
</dbReference>
<dbReference type="SMART" id="SM00487">
    <property type="entry name" value="DEXDc"/>
    <property type="match status" value="1"/>
</dbReference>
<sequence length="1121" mass="129922">MGDVQLSNFGFLSANKTYASFSGACIEAEKALVVSPATSAILSRRALELAVKWLFTYDSDLRVPYQDNLSSLIHDVTFLRVIDQAMLPQLKYITKLGNVAVHSNATISRGEAILSLRNLFNFISWIDYCYSVEYIARSFDEQLLLEENKHQEKVRPQELQDLYDRLGSRDRKLEDLVKENKELRKLLTERKAQNTQEYDFVPDQISEYETRKRYIDLELKLARWTFQKNVLEEFEVQGMPNGQGIGYVDYVLFGENGKPLAVVEAKRTSVDPNVGKQQAKLYADCLEQRYGQRPLIYYTNGFVTNFWDDLHYASRQVSGFASQDELQLLVNRRSIRKPLQDVQINNSIVNRLYQHEAVLSVCDALNKGQRTALLVMATGSGKTRTASAIVDVLSRHNWVKNVLFLADRTTLVRQAKNSFSQYLPDMTLCNMLDSKDNPETARIVFSTYPTMMNAIDEAKRKDGKKLFTVGHFDLIIIDESHRSVYKKYKAIFDYFDAILLGLTATPKDEVDKNTYDVFRLENGVPTFAYELEQAVKEGHLVDYRTVETTTKIMDDGIRYDDLSDEEKEQYEELLLEDEEEEPRDIDSAAINEWLFNQDTIDRVLQLVMERGLKVEGGDKLGKTIIFAKNHRHAVAIVERFDSLYPTLKGHFARVIDIKTNYYQSLIDDFSIWSKLPQIAVSVDMLDTGVDIPEVVNLVFFKKVRSKSKFWQMVGRGTRLCKDLHGIGEDKKEFLIFDFCRNFEYFRANPKGKDTDIAETLSEKLFNVRTQIVRELQQLRYQEPEYIEHCKELVKLLKDSVSALNEEHFRIRQHIQYIHKYKQDAAWLSLTDTDMGDLKEYIAPLVVSIENDELAKRFDYMMLIIELAKLQGTQSVKPIRKVMETAEKLSKLGTIPQIVAQRDVIEKILTAEFWEEADIFEMEKIREALRDLIKFLERETQQIYYTNFKDEWLAVEESRGFYNTNDLQNYRKKVNQYLHTNKDQIAIYKLRNNKPINKQDLETLENILWAELGTKEDYKRVYKDLPVTKLVRTVVGLDQEAANEAFVVFLQENRLNVNQLRFVKLIIDYVVKNGIIEKSVLQEEPFRSVGSITELFSNNLDDARAIIGVIDTINKNAEVVGA</sequence>
<accession>A0ABW5R0C0</accession>
<evidence type="ECO:0000259" key="3">
    <source>
        <dbReference type="PROSITE" id="PS51194"/>
    </source>
</evidence>
<evidence type="ECO:0000313" key="5">
    <source>
        <dbReference type="Proteomes" id="UP001597493"/>
    </source>
</evidence>
<dbReference type="Gene3D" id="3.40.50.300">
    <property type="entry name" value="P-loop containing nucleotide triphosphate hydrolases"/>
    <property type="match status" value="2"/>
</dbReference>
<dbReference type="InterPro" id="IPR001650">
    <property type="entry name" value="Helicase_C-like"/>
</dbReference>
<keyword evidence="1" id="KW-0175">Coiled coil</keyword>
<proteinExistence type="predicted"/>
<dbReference type="SUPFAM" id="SSF52540">
    <property type="entry name" value="P-loop containing nucleoside triphosphate hydrolases"/>
    <property type="match status" value="1"/>
</dbReference>
<feature type="domain" description="Helicase ATP-binding" evidence="2">
    <location>
        <begin position="363"/>
        <end position="524"/>
    </location>
</feature>
<dbReference type="Pfam" id="PF13643">
    <property type="entry name" value="DUF4145"/>
    <property type="match status" value="1"/>
</dbReference>
<gene>
    <name evidence="4" type="ORF">ACFSW5_17515</name>
</gene>
<dbReference type="InterPro" id="IPR025285">
    <property type="entry name" value="DUF4145"/>
</dbReference>
<evidence type="ECO:0000256" key="1">
    <source>
        <dbReference type="SAM" id="Coils"/>
    </source>
</evidence>
<dbReference type="PANTHER" id="PTHR47396:SF1">
    <property type="entry name" value="ATP-DEPENDENT HELICASE IRC3-RELATED"/>
    <property type="match status" value="1"/>
</dbReference>
<dbReference type="EMBL" id="JBHUMY010000021">
    <property type="protein sequence ID" value="MFD2662058.1"/>
    <property type="molecule type" value="Genomic_DNA"/>
</dbReference>
<dbReference type="Gene3D" id="3.90.1570.30">
    <property type="match status" value="1"/>
</dbReference>
<dbReference type="PANTHER" id="PTHR47396">
    <property type="entry name" value="TYPE I RESTRICTION ENZYME ECOKI R PROTEIN"/>
    <property type="match status" value="1"/>
</dbReference>
<comment type="caution">
    <text evidence="4">The sequence shown here is derived from an EMBL/GenBank/DDBJ whole genome shotgun (WGS) entry which is preliminary data.</text>
</comment>
<keyword evidence="5" id="KW-1185">Reference proteome</keyword>
<dbReference type="CDD" id="cd18799">
    <property type="entry name" value="SF2_C_EcoAI-like"/>
    <property type="match status" value="1"/>
</dbReference>
<dbReference type="Pfam" id="PF00271">
    <property type="entry name" value="Helicase_C"/>
    <property type="match status" value="1"/>
</dbReference>
<dbReference type="PROSITE" id="PS51192">
    <property type="entry name" value="HELICASE_ATP_BIND_1"/>
    <property type="match status" value="1"/>
</dbReference>
<dbReference type="RefSeq" id="WP_379275802.1">
    <property type="nucleotide sequence ID" value="NZ_JBHUGT010000025.1"/>
</dbReference>
<name>A0ABW5R0C0_9BACL</name>
<dbReference type="PROSITE" id="PS51194">
    <property type="entry name" value="HELICASE_CTER"/>
    <property type="match status" value="1"/>
</dbReference>
<keyword evidence="4" id="KW-0347">Helicase</keyword>
<dbReference type="InterPro" id="IPR006935">
    <property type="entry name" value="Helicase/UvrB_N"/>
</dbReference>
<keyword evidence="4" id="KW-0067">ATP-binding</keyword>
<feature type="coiled-coil region" evidence="1">
    <location>
        <begin position="169"/>
        <end position="196"/>
    </location>
</feature>
<dbReference type="InterPro" id="IPR027417">
    <property type="entry name" value="P-loop_NTPase"/>
</dbReference>
<reference evidence="5" key="1">
    <citation type="journal article" date="2019" name="Int. J. Syst. Evol. Microbiol.">
        <title>The Global Catalogue of Microorganisms (GCM) 10K type strain sequencing project: providing services to taxonomists for standard genome sequencing and annotation.</title>
        <authorList>
            <consortium name="The Broad Institute Genomics Platform"/>
            <consortium name="The Broad Institute Genome Sequencing Center for Infectious Disease"/>
            <person name="Wu L."/>
            <person name="Ma J."/>
        </authorList>
    </citation>
    <scope>NUCLEOTIDE SEQUENCE [LARGE SCALE GENOMIC DNA]</scope>
    <source>
        <strain evidence="5">TISTR 1827</strain>
    </source>
</reference>
<dbReference type="CDD" id="cd18032">
    <property type="entry name" value="DEXHc_RE_I_III_res"/>
    <property type="match status" value="1"/>
</dbReference>
<organism evidence="4 5">
    <name type="scientific">Paenibacillus thailandensis</name>
    <dbReference type="NCBI Taxonomy" id="393250"/>
    <lineage>
        <taxon>Bacteria</taxon>
        <taxon>Bacillati</taxon>
        <taxon>Bacillota</taxon>
        <taxon>Bacilli</taxon>
        <taxon>Bacillales</taxon>
        <taxon>Paenibacillaceae</taxon>
        <taxon>Paenibacillus</taxon>
    </lineage>
</organism>
<dbReference type="Proteomes" id="UP001597493">
    <property type="component" value="Unassembled WGS sequence"/>
</dbReference>
<evidence type="ECO:0000313" key="4">
    <source>
        <dbReference type="EMBL" id="MFD2662058.1"/>
    </source>
</evidence>
<dbReference type="InterPro" id="IPR013670">
    <property type="entry name" value="EcoEI_R_C_dom"/>
</dbReference>
<keyword evidence="4" id="KW-0547">Nucleotide-binding</keyword>
<evidence type="ECO:0000259" key="2">
    <source>
        <dbReference type="PROSITE" id="PS51192"/>
    </source>
</evidence>
<dbReference type="InterPro" id="IPR050742">
    <property type="entry name" value="Helicase_Restrict-Modif_Enz"/>
</dbReference>
<dbReference type="GO" id="GO:0004386">
    <property type="term" value="F:helicase activity"/>
    <property type="evidence" value="ECO:0007669"/>
    <property type="project" value="UniProtKB-KW"/>
</dbReference>
<feature type="domain" description="Helicase C-terminal" evidence="3">
    <location>
        <begin position="599"/>
        <end position="768"/>
    </location>
</feature>
<dbReference type="Pfam" id="PF04313">
    <property type="entry name" value="HSDR_N"/>
    <property type="match status" value="1"/>
</dbReference>